<dbReference type="InterPro" id="IPR008311">
    <property type="entry name" value="UCP028101"/>
</dbReference>
<proteinExistence type="predicted"/>
<feature type="signal peptide" evidence="1">
    <location>
        <begin position="1"/>
        <end position="22"/>
    </location>
</feature>
<accession>A0A2S4HEE0</accession>
<dbReference type="Pfam" id="PF07433">
    <property type="entry name" value="DUF1513"/>
    <property type="match status" value="1"/>
</dbReference>
<dbReference type="AlphaFoldDB" id="A0A2S4HEE0"/>
<gene>
    <name evidence="2" type="ORF">C0068_12445</name>
</gene>
<dbReference type="InterPro" id="IPR011044">
    <property type="entry name" value="Quino_amine_DH_bsu"/>
</dbReference>
<dbReference type="RefSeq" id="WP_103684797.1">
    <property type="nucleotide sequence ID" value="NZ_PQGG01000029.1"/>
</dbReference>
<sequence>MQRRQFLISSGALLCAPSSLFASSPANEQASAEFSPVLSAATEPSGNRIGVWQDSGWQYSQPIPHRGHDSLYHRRRKELLFFSRRPGRELYIVSTETGEILQTIISENGYHYYGHGCLSADGRYLYTTENHADNDGAGCIGIYDCEDNYRCLGHMDCEGIGPHELALMPDGKTLAIAIGGIKTLPASGRKTLNPDTLAPGLHYLDLESQRIVEKVAAPHFQLSLRHLDVGSDGSVLIGAQFQGRLPSEQALVYFHRRGETLKAMNTDELPLRFKHDYIASVCIDDHSKWAVTSCPRDNLVCLWNMQNQSLSQVWSLRDCAGAIYDAAYQQFILSNGDGQLLALKPGSSKLKLLAYSAGTQWDNHLSLLV</sequence>
<name>A0A2S4HEE0_9GAMM</name>
<dbReference type="EMBL" id="PQGG01000029">
    <property type="protein sequence ID" value="POP52338.1"/>
    <property type="molecule type" value="Genomic_DNA"/>
</dbReference>
<reference evidence="2" key="1">
    <citation type="submission" date="2018-01" db="EMBL/GenBank/DDBJ databases">
        <authorList>
            <person name="Yu X.-D."/>
        </authorList>
    </citation>
    <scope>NUCLEOTIDE SEQUENCE</scope>
    <source>
        <strain evidence="2">ZX-21</strain>
    </source>
</reference>
<dbReference type="InterPro" id="IPR015943">
    <property type="entry name" value="WD40/YVTN_repeat-like_dom_sf"/>
</dbReference>
<evidence type="ECO:0000256" key="1">
    <source>
        <dbReference type="SAM" id="SignalP"/>
    </source>
</evidence>
<organism evidence="2 3">
    <name type="scientific">Zhongshania marina</name>
    <dbReference type="NCBI Taxonomy" id="2304603"/>
    <lineage>
        <taxon>Bacteria</taxon>
        <taxon>Pseudomonadati</taxon>
        <taxon>Pseudomonadota</taxon>
        <taxon>Gammaproteobacteria</taxon>
        <taxon>Cellvibrionales</taxon>
        <taxon>Spongiibacteraceae</taxon>
        <taxon>Zhongshania</taxon>
    </lineage>
</organism>
<dbReference type="SUPFAM" id="SSF50969">
    <property type="entry name" value="YVTN repeat-like/Quinoprotein amine dehydrogenase"/>
    <property type="match status" value="1"/>
</dbReference>
<evidence type="ECO:0000313" key="2">
    <source>
        <dbReference type="EMBL" id="POP52338.1"/>
    </source>
</evidence>
<protein>
    <recommendedName>
        <fullName evidence="4">DUF1513 domain-containing protein</fullName>
    </recommendedName>
</protein>
<dbReference type="Proteomes" id="UP000237222">
    <property type="component" value="Unassembled WGS sequence"/>
</dbReference>
<evidence type="ECO:0008006" key="4">
    <source>
        <dbReference type="Google" id="ProtNLM"/>
    </source>
</evidence>
<dbReference type="PIRSF" id="PIRSF028101">
    <property type="entry name" value="UCP028101"/>
    <property type="match status" value="1"/>
</dbReference>
<feature type="chain" id="PRO_5015534423" description="DUF1513 domain-containing protein" evidence="1">
    <location>
        <begin position="23"/>
        <end position="369"/>
    </location>
</feature>
<comment type="caution">
    <text evidence="2">The sequence shown here is derived from an EMBL/GenBank/DDBJ whole genome shotgun (WGS) entry which is preliminary data.</text>
</comment>
<evidence type="ECO:0000313" key="3">
    <source>
        <dbReference type="Proteomes" id="UP000237222"/>
    </source>
</evidence>
<dbReference type="Gene3D" id="2.130.10.10">
    <property type="entry name" value="YVTN repeat-like/Quinoprotein amine dehydrogenase"/>
    <property type="match status" value="1"/>
</dbReference>
<keyword evidence="1" id="KW-0732">Signal</keyword>
<dbReference type="OrthoDB" id="5624218at2"/>